<keyword evidence="6 8" id="KW-0408">Iron</keyword>
<name>A0A812KYY1_9DINO</name>
<evidence type="ECO:0000256" key="7">
    <source>
        <dbReference type="ARBA" id="ARBA00023033"/>
    </source>
</evidence>
<dbReference type="InterPro" id="IPR001128">
    <property type="entry name" value="Cyt_P450"/>
</dbReference>
<evidence type="ECO:0000256" key="4">
    <source>
        <dbReference type="ARBA" id="ARBA00022723"/>
    </source>
</evidence>
<sequence>MQVAQRQLRRPFSTGLRAKDIPGPKAWPLLGALPDFLQRTGGMAPPKGPMMLKAHDGYYKEFGSIYKLSLPGDEQIAVCRPETFMQMYRNEGMYPVGGFSLMWPMVKWAEETKKQVYLDWIGAGEPWRKIRLTMQEDIIGPRTARTYLPYINEAMRMASPHLPHFKDEPDVFVTRVAFDMFCSLFYGVQMKTASPSPDPEHIGFVKDTSEAFRLLGQGIFQPHLKKSIFKYHPFNKKFTAALERSYAYSSKLMDQALEMSKQAPTEATKPYIVRVLERESMPVESIKEVAASVLQAGIDTTRSVINWNLLYLATHPEKQELLRRELRETLGDGDLTEDVAANMKIKLPYLRGVIRETHRVAPPTSIMTARPALSDLVLDGYNVPAGATVLFNAFSVQNDPKYVEEPEAFRPERWLPHAVESRKGTEAEVIDDKLLATPFSFGARMCLGGRVADLEISAALAHLIRDWRISAPVEPGSWRTLQPLLSKAHPFPSFKVEPA</sequence>
<comment type="similarity">
    <text evidence="2 9">Belongs to the cytochrome P450 family.</text>
</comment>
<dbReference type="EMBL" id="CAJNDS010000824">
    <property type="protein sequence ID" value="CAE7236148.1"/>
    <property type="molecule type" value="Genomic_DNA"/>
</dbReference>
<dbReference type="PRINTS" id="PR00385">
    <property type="entry name" value="P450"/>
</dbReference>
<keyword evidence="7 9" id="KW-0503">Monooxygenase</keyword>
<evidence type="ECO:0000256" key="2">
    <source>
        <dbReference type="ARBA" id="ARBA00010617"/>
    </source>
</evidence>
<dbReference type="GO" id="GO:0004497">
    <property type="term" value="F:monooxygenase activity"/>
    <property type="evidence" value="ECO:0007669"/>
    <property type="project" value="UniProtKB-KW"/>
</dbReference>
<dbReference type="OrthoDB" id="426223at2759"/>
<evidence type="ECO:0000256" key="3">
    <source>
        <dbReference type="ARBA" id="ARBA00022617"/>
    </source>
</evidence>
<evidence type="ECO:0000256" key="6">
    <source>
        <dbReference type="ARBA" id="ARBA00023004"/>
    </source>
</evidence>
<comment type="cofactor">
    <cofactor evidence="1 8">
        <name>heme</name>
        <dbReference type="ChEBI" id="CHEBI:30413"/>
    </cofactor>
</comment>
<evidence type="ECO:0000256" key="9">
    <source>
        <dbReference type="RuleBase" id="RU000461"/>
    </source>
</evidence>
<comment type="caution">
    <text evidence="10">The sequence shown here is derived from an EMBL/GenBank/DDBJ whole genome shotgun (WGS) entry which is preliminary data.</text>
</comment>
<evidence type="ECO:0000256" key="5">
    <source>
        <dbReference type="ARBA" id="ARBA00023002"/>
    </source>
</evidence>
<evidence type="ECO:0000256" key="8">
    <source>
        <dbReference type="PIRSR" id="PIRSR602401-1"/>
    </source>
</evidence>
<organism evidence="10 11">
    <name type="scientific">Symbiodinium natans</name>
    <dbReference type="NCBI Taxonomy" id="878477"/>
    <lineage>
        <taxon>Eukaryota</taxon>
        <taxon>Sar</taxon>
        <taxon>Alveolata</taxon>
        <taxon>Dinophyceae</taxon>
        <taxon>Suessiales</taxon>
        <taxon>Symbiodiniaceae</taxon>
        <taxon>Symbiodinium</taxon>
    </lineage>
</organism>
<accession>A0A812KYY1</accession>
<keyword evidence="4 8" id="KW-0479">Metal-binding</keyword>
<evidence type="ECO:0000313" key="10">
    <source>
        <dbReference type="EMBL" id="CAE7236148.1"/>
    </source>
</evidence>
<keyword evidence="3 8" id="KW-0349">Heme</keyword>
<dbReference type="GO" id="GO:0016705">
    <property type="term" value="F:oxidoreductase activity, acting on paired donors, with incorporation or reduction of molecular oxygen"/>
    <property type="evidence" value="ECO:0007669"/>
    <property type="project" value="InterPro"/>
</dbReference>
<dbReference type="InterPro" id="IPR002401">
    <property type="entry name" value="Cyt_P450_E_grp-I"/>
</dbReference>
<keyword evidence="11" id="KW-1185">Reference proteome</keyword>
<dbReference type="InterPro" id="IPR036396">
    <property type="entry name" value="Cyt_P450_sf"/>
</dbReference>
<reference evidence="10" key="1">
    <citation type="submission" date="2021-02" db="EMBL/GenBank/DDBJ databases">
        <authorList>
            <person name="Dougan E. K."/>
            <person name="Rhodes N."/>
            <person name="Thang M."/>
            <person name="Chan C."/>
        </authorList>
    </citation>
    <scope>NUCLEOTIDE SEQUENCE</scope>
</reference>
<dbReference type="AlphaFoldDB" id="A0A812KYY1"/>
<gene>
    <name evidence="10" type="primary">Cyp12c1</name>
    <name evidence="10" type="ORF">SNAT2548_LOCUS10148</name>
</gene>
<dbReference type="PANTHER" id="PTHR24279">
    <property type="entry name" value="CYTOCHROME P450"/>
    <property type="match status" value="1"/>
</dbReference>
<keyword evidence="5 9" id="KW-0560">Oxidoreductase</keyword>
<dbReference type="PRINTS" id="PR00463">
    <property type="entry name" value="EP450I"/>
</dbReference>
<dbReference type="Pfam" id="PF00067">
    <property type="entry name" value="p450"/>
    <property type="match status" value="1"/>
</dbReference>
<protein>
    <submittedName>
        <fullName evidence="10">Cyp12c1 protein</fullName>
    </submittedName>
</protein>
<feature type="binding site" description="axial binding residue" evidence="8">
    <location>
        <position position="446"/>
    </location>
    <ligand>
        <name>heme</name>
        <dbReference type="ChEBI" id="CHEBI:30413"/>
    </ligand>
    <ligandPart>
        <name>Fe</name>
        <dbReference type="ChEBI" id="CHEBI:18248"/>
    </ligandPart>
</feature>
<dbReference type="InterPro" id="IPR050479">
    <property type="entry name" value="CYP11_CYP27_families"/>
</dbReference>
<dbReference type="PROSITE" id="PS00086">
    <property type="entry name" value="CYTOCHROME_P450"/>
    <property type="match status" value="1"/>
</dbReference>
<proteinExistence type="inferred from homology"/>
<dbReference type="GO" id="GO:0020037">
    <property type="term" value="F:heme binding"/>
    <property type="evidence" value="ECO:0007669"/>
    <property type="project" value="InterPro"/>
</dbReference>
<dbReference type="SUPFAM" id="SSF48264">
    <property type="entry name" value="Cytochrome P450"/>
    <property type="match status" value="1"/>
</dbReference>
<dbReference type="GO" id="GO:0005506">
    <property type="term" value="F:iron ion binding"/>
    <property type="evidence" value="ECO:0007669"/>
    <property type="project" value="InterPro"/>
</dbReference>
<dbReference type="Gene3D" id="1.10.630.10">
    <property type="entry name" value="Cytochrome P450"/>
    <property type="match status" value="1"/>
</dbReference>
<dbReference type="PANTHER" id="PTHR24279:SF120">
    <property type="entry name" value="CYTOCHROME P450"/>
    <property type="match status" value="1"/>
</dbReference>
<dbReference type="Proteomes" id="UP000604046">
    <property type="component" value="Unassembled WGS sequence"/>
</dbReference>
<evidence type="ECO:0000256" key="1">
    <source>
        <dbReference type="ARBA" id="ARBA00001971"/>
    </source>
</evidence>
<evidence type="ECO:0000313" key="11">
    <source>
        <dbReference type="Proteomes" id="UP000604046"/>
    </source>
</evidence>
<dbReference type="InterPro" id="IPR017972">
    <property type="entry name" value="Cyt_P450_CS"/>
</dbReference>